<keyword evidence="3 5" id="KW-1133">Transmembrane helix</keyword>
<evidence type="ECO:0000313" key="6">
    <source>
        <dbReference type="EMBL" id="AMX00529.1"/>
    </source>
</evidence>
<gene>
    <name evidence="6" type="ORF">ATY39_14550</name>
</gene>
<dbReference type="InterPro" id="IPR019109">
    <property type="entry name" value="MamF_MmsF"/>
</dbReference>
<feature type="transmembrane region" description="Helical" evidence="5">
    <location>
        <begin position="66"/>
        <end position="88"/>
    </location>
</feature>
<dbReference type="KEGG" id="rst:ATY39_14550"/>
<evidence type="ECO:0000256" key="1">
    <source>
        <dbReference type="ARBA" id="ARBA00004141"/>
    </source>
</evidence>
<evidence type="ECO:0000256" key="3">
    <source>
        <dbReference type="ARBA" id="ARBA00022989"/>
    </source>
</evidence>
<accession>A0A143HFL8</accession>
<reference evidence="7" key="2">
    <citation type="submission" date="2016-03" db="EMBL/GenBank/DDBJ databases">
        <authorList>
            <person name="Ploux O."/>
        </authorList>
    </citation>
    <scope>NUCLEOTIDE SEQUENCE [LARGE SCALE GENOMIC DNA]</scope>
    <source>
        <strain evidence="7">PP9</strain>
    </source>
</reference>
<dbReference type="OrthoDB" id="2989462at2"/>
<evidence type="ECO:0000256" key="2">
    <source>
        <dbReference type="ARBA" id="ARBA00022692"/>
    </source>
</evidence>
<evidence type="ECO:0000256" key="4">
    <source>
        <dbReference type="ARBA" id="ARBA00023136"/>
    </source>
</evidence>
<reference evidence="6 7" key="1">
    <citation type="journal article" date="2016" name="Genome Announc.">
        <title>Whole-Genome Sequence of Rummeliibacillus stabekisii Strain PP9 Isolated from Antarctic Soil.</title>
        <authorList>
            <person name="da Mota F.F."/>
            <person name="Vollu R.E."/>
            <person name="Jurelevicius D."/>
            <person name="Seldin L."/>
        </authorList>
    </citation>
    <scope>NUCLEOTIDE SEQUENCE [LARGE SCALE GENOMIC DNA]</scope>
    <source>
        <strain evidence="6 7">PP9</strain>
    </source>
</reference>
<dbReference type="AlphaFoldDB" id="A0A143HFL8"/>
<keyword evidence="4 5" id="KW-0472">Membrane</keyword>
<name>A0A143HFL8_9BACL</name>
<dbReference type="Proteomes" id="UP000076021">
    <property type="component" value="Chromosome"/>
</dbReference>
<dbReference type="EMBL" id="CP014806">
    <property type="protein sequence ID" value="AMX00529.1"/>
    <property type="molecule type" value="Genomic_DNA"/>
</dbReference>
<feature type="transmembrane region" description="Helical" evidence="5">
    <location>
        <begin position="6"/>
        <end position="29"/>
    </location>
</feature>
<feature type="transmembrane region" description="Helical" evidence="5">
    <location>
        <begin position="41"/>
        <end position="60"/>
    </location>
</feature>
<keyword evidence="7" id="KW-1185">Reference proteome</keyword>
<evidence type="ECO:0008006" key="8">
    <source>
        <dbReference type="Google" id="ProtNLM"/>
    </source>
</evidence>
<dbReference type="RefSeq" id="WP_066790990.1">
    <property type="nucleotide sequence ID" value="NZ_CP014806.1"/>
</dbReference>
<proteinExistence type="predicted"/>
<evidence type="ECO:0000256" key="5">
    <source>
        <dbReference type="SAM" id="Phobius"/>
    </source>
</evidence>
<organism evidence="6 7">
    <name type="scientific">Rummeliibacillus stabekisii</name>
    <dbReference type="NCBI Taxonomy" id="241244"/>
    <lineage>
        <taxon>Bacteria</taxon>
        <taxon>Bacillati</taxon>
        <taxon>Bacillota</taxon>
        <taxon>Bacilli</taxon>
        <taxon>Bacillales</taxon>
        <taxon>Caryophanaceae</taxon>
        <taxon>Rummeliibacillus</taxon>
    </lineage>
</organism>
<dbReference type="Pfam" id="PF09685">
    <property type="entry name" value="MamF_MmsF"/>
    <property type="match status" value="1"/>
</dbReference>
<comment type="subcellular location">
    <subcellularLocation>
        <location evidence="1">Membrane</location>
        <topology evidence="1">Multi-pass membrane protein</topology>
    </subcellularLocation>
</comment>
<evidence type="ECO:0000313" key="7">
    <source>
        <dbReference type="Proteomes" id="UP000076021"/>
    </source>
</evidence>
<dbReference type="STRING" id="241244.ATY39_14550"/>
<protein>
    <recommendedName>
        <fullName evidence="8">DUF4870 domain-containing protein</fullName>
    </recommendedName>
</protein>
<keyword evidence="2 5" id="KW-0812">Transmembrane</keyword>
<sequence length="105" mass="11765">MENKGLKVILHASAFFAPCLVPILIFVFIRDEEIKRLSIQALLFQFVMWLLVTVGGILTLTVFLAIIGIPLIIIVGIMGVIIPIIGIVKALQGSHWEYPIVRKWI</sequence>